<dbReference type="Pfam" id="PF21984">
    <property type="entry name" value="DnaD_N"/>
    <property type="match status" value="1"/>
</dbReference>
<proteinExistence type="predicted"/>
<comment type="caution">
    <text evidence="2">The sequence shown here is derived from an EMBL/GenBank/DDBJ whole genome shotgun (WGS) entry which is preliminary data.</text>
</comment>
<dbReference type="RefSeq" id="WP_278428682.1">
    <property type="nucleotide sequence ID" value="NZ_DOLB01000046.1"/>
</dbReference>
<evidence type="ECO:0000313" key="2">
    <source>
        <dbReference type="EMBL" id="HBT48649.1"/>
    </source>
</evidence>
<dbReference type="InterPro" id="IPR036388">
    <property type="entry name" value="WH-like_DNA-bd_sf"/>
</dbReference>
<dbReference type="EMBL" id="DOLB01000046">
    <property type="protein sequence ID" value="HBT48649.1"/>
    <property type="molecule type" value="Genomic_DNA"/>
</dbReference>
<evidence type="ECO:0000259" key="1">
    <source>
        <dbReference type="Pfam" id="PF21984"/>
    </source>
</evidence>
<reference evidence="2 3" key="1">
    <citation type="journal article" date="2018" name="Nat. Biotechnol.">
        <title>A standardized bacterial taxonomy based on genome phylogeny substantially revises the tree of life.</title>
        <authorList>
            <person name="Parks D.H."/>
            <person name="Chuvochina M."/>
            <person name="Waite D.W."/>
            <person name="Rinke C."/>
            <person name="Skarshewski A."/>
            <person name="Chaumeil P.A."/>
            <person name="Hugenholtz P."/>
        </authorList>
    </citation>
    <scope>NUCLEOTIDE SEQUENCE [LARGE SCALE GENOMIC DNA]</scope>
    <source>
        <strain evidence="2">UBA12544</strain>
    </source>
</reference>
<protein>
    <recommendedName>
        <fullName evidence="1">DnaD N-terminal domain-containing protein</fullName>
    </recommendedName>
</protein>
<evidence type="ECO:0000313" key="3">
    <source>
        <dbReference type="Proteomes" id="UP000264445"/>
    </source>
</evidence>
<organism evidence="2 3">
    <name type="scientific">Caldanaerobacter subterraneus</name>
    <dbReference type="NCBI Taxonomy" id="911092"/>
    <lineage>
        <taxon>Bacteria</taxon>
        <taxon>Bacillati</taxon>
        <taxon>Bacillota</taxon>
        <taxon>Clostridia</taxon>
        <taxon>Thermoanaerobacterales</taxon>
        <taxon>Thermoanaerobacteraceae</taxon>
        <taxon>Caldanaerobacter</taxon>
    </lineage>
</organism>
<dbReference type="Proteomes" id="UP000264445">
    <property type="component" value="Unassembled WGS sequence"/>
</dbReference>
<feature type="domain" description="DnaD N-terminal" evidence="1">
    <location>
        <begin position="22"/>
        <end position="123"/>
    </location>
</feature>
<gene>
    <name evidence="2" type="ORF">DEA61_02065</name>
</gene>
<dbReference type="Gene3D" id="1.10.10.10">
    <property type="entry name" value="Winged helix-like DNA-binding domain superfamily/Winged helix DNA-binding domain"/>
    <property type="match status" value="1"/>
</dbReference>
<sequence>MFWSNFTARFGEVIVRSGIASIPDAVFSFQKELGLSVGECWFVAQILRFKWTTELPRPSLRKMAEYTGVSERTLHNYKNSLIGKGYLRVISRTNERGGQIANYYDFTGLFEKIISLLEGKEQETNPFEDTVEEEVQEEATEKISDPLCKNFSAPLKNFQCPSEKITEPPLKKFQTEQNNNKTEKYKTEKYIYNNPPNGGTNSQPSAGVVVEINEQYKKITGRDKLSFFAALLEVYPAEKVMNAVAYLEKAMLRGKIDNPEGFVISALRENWDTQPFEQEQKLKKEFTPPRNYFNSYTQRTYDVEELEKRLLEHSRKEFFSNKELLEMDKETLFDDSS</sequence>
<dbReference type="InterPro" id="IPR053843">
    <property type="entry name" value="DnaD_N"/>
</dbReference>
<name>A0A117KWC0_9THEO</name>
<accession>A0A117KWC0</accession>
<dbReference type="AlphaFoldDB" id="A0A117KWC0"/>